<dbReference type="Pfam" id="PF09924">
    <property type="entry name" value="LPG_synthase_C"/>
    <property type="match status" value="1"/>
</dbReference>
<feature type="transmembrane region" description="Helical" evidence="6">
    <location>
        <begin position="60"/>
        <end position="79"/>
    </location>
</feature>
<dbReference type="InterPro" id="IPR051211">
    <property type="entry name" value="PG_lysyltransferase"/>
</dbReference>
<evidence type="ECO:0000256" key="2">
    <source>
        <dbReference type="ARBA" id="ARBA00022475"/>
    </source>
</evidence>
<evidence type="ECO:0000256" key="3">
    <source>
        <dbReference type="ARBA" id="ARBA00022692"/>
    </source>
</evidence>
<feature type="transmembrane region" description="Helical" evidence="6">
    <location>
        <begin position="197"/>
        <end position="216"/>
    </location>
</feature>
<feature type="transmembrane region" description="Helical" evidence="6">
    <location>
        <begin position="169"/>
        <end position="185"/>
    </location>
</feature>
<feature type="transmembrane region" description="Helical" evidence="6">
    <location>
        <begin position="86"/>
        <end position="102"/>
    </location>
</feature>
<dbReference type="EMBL" id="BIFT01000001">
    <property type="protein sequence ID" value="GCE25833.1"/>
    <property type="molecule type" value="Genomic_DNA"/>
</dbReference>
<keyword evidence="2" id="KW-1003">Cell membrane</keyword>
<comment type="subcellular location">
    <subcellularLocation>
        <location evidence="1">Cell membrane</location>
        <topology evidence="1">Multi-pass membrane protein</topology>
    </subcellularLocation>
</comment>
<feature type="transmembrane region" description="Helical" evidence="6">
    <location>
        <begin position="21"/>
        <end position="40"/>
    </location>
</feature>
<dbReference type="PANTHER" id="PTHR34697:SF2">
    <property type="entry name" value="PHOSPHATIDYLGLYCEROL LYSYLTRANSFERASE"/>
    <property type="match status" value="1"/>
</dbReference>
<feature type="domain" description="Phosphatidylglycerol lysyltransferase C-terminal" evidence="7">
    <location>
        <begin position="239"/>
        <end position="532"/>
    </location>
</feature>
<accession>A0A402B3B7</accession>
<evidence type="ECO:0000256" key="1">
    <source>
        <dbReference type="ARBA" id="ARBA00004651"/>
    </source>
</evidence>
<gene>
    <name evidence="8" type="ORF">KDA_13170</name>
</gene>
<dbReference type="Proteomes" id="UP000287171">
    <property type="component" value="Unassembled WGS sequence"/>
</dbReference>
<protein>
    <recommendedName>
        <fullName evidence="7">Phosphatidylglycerol lysyltransferase C-terminal domain-containing protein</fullName>
    </recommendedName>
</protein>
<dbReference type="OrthoDB" id="145485at2"/>
<dbReference type="PANTHER" id="PTHR34697">
    <property type="entry name" value="PHOSPHATIDYLGLYCEROL LYSYLTRANSFERASE"/>
    <property type="match status" value="1"/>
</dbReference>
<dbReference type="InterPro" id="IPR024320">
    <property type="entry name" value="LPG_synthase_C"/>
</dbReference>
<evidence type="ECO:0000313" key="8">
    <source>
        <dbReference type="EMBL" id="GCE25833.1"/>
    </source>
</evidence>
<feature type="transmembrane region" description="Helical" evidence="6">
    <location>
        <begin position="140"/>
        <end position="163"/>
    </location>
</feature>
<keyword evidence="3 6" id="KW-0812">Transmembrane</keyword>
<dbReference type="GO" id="GO:0016755">
    <property type="term" value="F:aminoacyltransferase activity"/>
    <property type="evidence" value="ECO:0007669"/>
    <property type="project" value="TreeGrafter"/>
</dbReference>
<evidence type="ECO:0000259" key="7">
    <source>
        <dbReference type="Pfam" id="PF09924"/>
    </source>
</evidence>
<proteinExistence type="predicted"/>
<keyword evidence="5 6" id="KW-0472">Membrane</keyword>
<evidence type="ECO:0000313" key="9">
    <source>
        <dbReference type="Proteomes" id="UP000287171"/>
    </source>
</evidence>
<dbReference type="InterPro" id="IPR016181">
    <property type="entry name" value="Acyl_CoA_acyltransferase"/>
</dbReference>
<dbReference type="GO" id="GO:0055091">
    <property type="term" value="P:phospholipid homeostasis"/>
    <property type="evidence" value="ECO:0007669"/>
    <property type="project" value="TreeGrafter"/>
</dbReference>
<sequence length="586" mass="65419">MQIEIKHQTMKSDRIRHIIRYLTSLITVLVGLSDMLSAIVPRFSWSFFLGAWPILNHRVPAQTFTVVVGFFMIVLSYGLARGKKHAWSITVILLVLSALLHIRRSGSVLATVIALALAIALYSLGSYFRAKSDPPSARRGYIALSLGLGIVVFYAIGGFIALYDDFKPWIDRIGIHGVILHMFAHGNLRIPHDTEPFFFQHALPMLCISAILYGMVQIFRPVAAVLIPDTSTRDKVNEIVQLYGTNSISYFALTEEKSYYFSASGKSVISYVLRGSTAVVAGDPIGPESEMPLVIKQFVDFCHEQDWSIVFWQIRDKAAALYRAAGFRLLKIGEDAVLDAQNFTLKGGAMANVRSSAKRAEKDGLRVIFYNGHVTDAEQLKQMEQISHHWLAEKGGSEMGFSLGHFDPQGDSRQIYALAVDTQNKVHAFVSFIPIYGRRGWGLDLMRRAEQCAPGTMELLLARTIEHLKNSGSAMISLGLAPLSNANQEDDTFLGTSIDFLTDRFGNPSKNQSLFNFKKKFQPTWESRYLVYSDALSLPKIGWALYNAHQTDASLFGTLIQTVSEWQQTRHINAKNNVNVPETAKV</sequence>
<organism evidence="8 9">
    <name type="scientific">Dictyobacter alpinus</name>
    <dbReference type="NCBI Taxonomy" id="2014873"/>
    <lineage>
        <taxon>Bacteria</taxon>
        <taxon>Bacillati</taxon>
        <taxon>Chloroflexota</taxon>
        <taxon>Ktedonobacteria</taxon>
        <taxon>Ktedonobacterales</taxon>
        <taxon>Dictyobacteraceae</taxon>
        <taxon>Dictyobacter</taxon>
    </lineage>
</organism>
<keyword evidence="9" id="KW-1185">Reference proteome</keyword>
<evidence type="ECO:0000256" key="6">
    <source>
        <dbReference type="SAM" id="Phobius"/>
    </source>
</evidence>
<reference evidence="9" key="1">
    <citation type="submission" date="2018-12" db="EMBL/GenBank/DDBJ databases">
        <title>Tengunoibacter tsumagoiensis gen. nov., sp. nov., Dictyobacter kobayashii sp. nov., D. alpinus sp. nov., and D. joshuensis sp. nov. and description of Dictyobacteraceae fam. nov. within the order Ktedonobacterales isolated from Tengu-no-mugimeshi.</title>
        <authorList>
            <person name="Wang C.M."/>
            <person name="Zheng Y."/>
            <person name="Sakai Y."/>
            <person name="Toyoda A."/>
            <person name="Minakuchi Y."/>
            <person name="Abe K."/>
            <person name="Yokota A."/>
            <person name="Yabe S."/>
        </authorList>
    </citation>
    <scope>NUCLEOTIDE SEQUENCE [LARGE SCALE GENOMIC DNA]</scope>
    <source>
        <strain evidence="9">Uno16</strain>
    </source>
</reference>
<dbReference type="GO" id="GO:0005886">
    <property type="term" value="C:plasma membrane"/>
    <property type="evidence" value="ECO:0007669"/>
    <property type="project" value="UniProtKB-SubCell"/>
</dbReference>
<dbReference type="SUPFAM" id="SSF55729">
    <property type="entry name" value="Acyl-CoA N-acyltransferases (Nat)"/>
    <property type="match status" value="1"/>
</dbReference>
<dbReference type="AlphaFoldDB" id="A0A402B3B7"/>
<keyword evidence="4 6" id="KW-1133">Transmembrane helix</keyword>
<evidence type="ECO:0000256" key="4">
    <source>
        <dbReference type="ARBA" id="ARBA00022989"/>
    </source>
</evidence>
<feature type="transmembrane region" description="Helical" evidence="6">
    <location>
        <begin position="108"/>
        <end position="128"/>
    </location>
</feature>
<name>A0A402B3B7_9CHLR</name>
<evidence type="ECO:0000256" key="5">
    <source>
        <dbReference type="ARBA" id="ARBA00023136"/>
    </source>
</evidence>
<comment type="caution">
    <text evidence="8">The sequence shown here is derived from an EMBL/GenBank/DDBJ whole genome shotgun (WGS) entry which is preliminary data.</text>
</comment>